<proteinExistence type="predicted"/>
<dbReference type="Gene3D" id="2.60.120.1060">
    <property type="entry name" value="NPCBM/NEW2 domain"/>
    <property type="match status" value="1"/>
</dbReference>
<dbReference type="Proteomes" id="UP000824229">
    <property type="component" value="Unassembled WGS sequence"/>
</dbReference>
<dbReference type="InterPro" id="IPR013222">
    <property type="entry name" value="Glyco_hyd_98_carb-bd"/>
</dbReference>
<accession>A0A9E2NKZ4</accession>
<comment type="caution">
    <text evidence="2">The sequence shown here is derived from an EMBL/GenBank/DDBJ whole genome shotgun (WGS) entry which is preliminary data.</text>
</comment>
<organism evidence="2 3">
    <name type="scientific">Candidatus Cellulosilyticum pullistercoris</name>
    <dbReference type="NCBI Taxonomy" id="2838521"/>
    <lineage>
        <taxon>Bacteria</taxon>
        <taxon>Bacillati</taxon>
        <taxon>Bacillota</taxon>
        <taxon>Clostridia</taxon>
        <taxon>Lachnospirales</taxon>
        <taxon>Cellulosilyticaceae</taxon>
        <taxon>Cellulosilyticum</taxon>
    </lineage>
</organism>
<sequence>MRDLWRYKAYFFISCLLLFSSSLYAFRWQTHKKIEVEYQPTDIILANGRILKDYVVSSNNDLFIPYELVETIFNEQLYWDRDNHTLHVGNIPTASVMSDKLKIYHYDYDSIHAFLYYPDAKTNKTMTMANKTYRRGYYFTNVFSASFNLEGAYHEIIGFLGCEDFKASNGQVDFYLDDTLLKSYFLQADSLPEQVKLDVTGGSKLKLVFSNFKNDTQINFADVYIH</sequence>
<dbReference type="EMBL" id="JAHLFQ010000076">
    <property type="protein sequence ID" value="MBU3803869.1"/>
    <property type="molecule type" value="Genomic_DNA"/>
</dbReference>
<gene>
    <name evidence="2" type="ORF">H9872_03835</name>
</gene>
<dbReference type="AlphaFoldDB" id="A0A9E2NKZ4"/>
<reference evidence="2" key="2">
    <citation type="submission" date="2021-04" db="EMBL/GenBank/DDBJ databases">
        <authorList>
            <person name="Gilroy R."/>
        </authorList>
    </citation>
    <scope>NUCLEOTIDE SEQUENCE</scope>
    <source>
        <strain evidence="2">B5-657</strain>
    </source>
</reference>
<protein>
    <submittedName>
        <fullName evidence="2">NPCBM/NEW2 domain-containing protein</fullName>
    </submittedName>
</protein>
<dbReference type="Pfam" id="PF08305">
    <property type="entry name" value="NPCBM"/>
    <property type="match status" value="1"/>
</dbReference>
<reference evidence="2" key="1">
    <citation type="journal article" date="2021" name="PeerJ">
        <title>Extensive microbial diversity within the chicken gut microbiome revealed by metagenomics and culture.</title>
        <authorList>
            <person name="Gilroy R."/>
            <person name="Ravi A."/>
            <person name="Getino M."/>
            <person name="Pursley I."/>
            <person name="Horton D.L."/>
            <person name="Alikhan N.F."/>
            <person name="Baker D."/>
            <person name="Gharbi K."/>
            <person name="Hall N."/>
            <person name="Watson M."/>
            <person name="Adriaenssens E.M."/>
            <person name="Foster-Nyarko E."/>
            <person name="Jarju S."/>
            <person name="Secka A."/>
            <person name="Antonio M."/>
            <person name="Oren A."/>
            <person name="Chaudhuri R.R."/>
            <person name="La Ragione R."/>
            <person name="Hildebrand F."/>
            <person name="Pallen M.J."/>
        </authorList>
    </citation>
    <scope>NUCLEOTIDE SEQUENCE</scope>
    <source>
        <strain evidence="2">B5-657</strain>
    </source>
</reference>
<evidence type="ECO:0000313" key="3">
    <source>
        <dbReference type="Proteomes" id="UP000824229"/>
    </source>
</evidence>
<name>A0A9E2NKZ4_9FIRM</name>
<feature type="domain" description="Glycosyl hydrolase family 98 putative carbohydrate-binding module" evidence="1">
    <location>
        <begin position="122"/>
        <end position="219"/>
    </location>
</feature>
<dbReference type="InterPro" id="IPR038637">
    <property type="entry name" value="NPCBM_sf"/>
</dbReference>
<dbReference type="SUPFAM" id="SSF49785">
    <property type="entry name" value="Galactose-binding domain-like"/>
    <property type="match status" value="1"/>
</dbReference>
<dbReference type="InterPro" id="IPR008979">
    <property type="entry name" value="Galactose-bd-like_sf"/>
</dbReference>
<evidence type="ECO:0000259" key="1">
    <source>
        <dbReference type="Pfam" id="PF08305"/>
    </source>
</evidence>
<evidence type="ECO:0000313" key="2">
    <source>
        <dbReference type="EMBL" id="MBU3803869.1"/>
    </source>
</evidence>